<dbReference type="PANTHER" id="PTHR31547">
    <property type="entry name" value="MULTIVESICULAR BODY SUBUNIT 12B"/>
    <property type="match status" value="1"/>
</dbReference>
<name>A0A2P2I4P1_9CRUS</name>
<evidence type="ECO:0000256" key="7">
    <source>
        <dbReference type="ARBA" id="ARBA00053101"/>
    </source>
</evidence>
<evidence type="ECO:0000256" key="4">
    <source>
        <dbReference type="ARBA" id="ARBA00022753"/>
    </source>
</evidence>
<feature type="domain" description="MABP" evidence="10">
    <location>
        <begin position="11"/>
        <end position="153"/>
    </location>
</feature>
<dbReference type="GO" id="GO:0000813">
    <property type="term" value="C:ESCRT I complex"/>
    <property type="evidence" value="ECO:0007669"/>
    <property type="project" value="InterPro"/>
</dbReference>
<protein>
    <submittedName>
        <fullName evidence="11">Multivesicular body subunit 12B-like</fullName>
    </submittedName>
</protein>
<dbReference type="PROSITE" id="PS51498">
    <property type="entry name" value="MABP"/>
    <property type="match status" value="1"/>
</dbReference>
<accession>A0A2P2I4P1</accession>
<proteinExistence type="evidence at transcript level"/>
<comment type="subcellular location">
    <subcellularLocation>
        <location evidence="1">Late endosome membrane</location>
        <topology evidence="1">Peripheral membrane protein</topology>
    </subcellularLocation>
</comment>
<dbReference type="GO" id="GO:0015031">
    <property type="term" value="P:protein transport"/>
    <property type="evidence" value="ECO:0007669"/>
    <property type="project" value="UniProtKB-KW"/>
</dbReference>
<evidence type="ECO:0000259" key="10">
    <source>
        <dbReference type="PROSITE" id="PS51498"/>
    </source>
</evidence>
<dbReference type="InterPro" id="IPR023340">
    <property type="entry name" value="UMA"/>
</dbReference>
<evidence type="ECO:0000256" key="6">
    <source>
        <dbReference type="ARBA" id="ARBA00023136"/>
    </source>
</evidence>
<dbReference type="InterPro" id="IPR040297">
    <property type="entry name" value="MVB12B"/>
</dbReference>
<reference evidence="11" key="1">
    <citation type="journal article" date="2018" name="Biosci. Biotechnol. Biochem.">
        <title>Polysaccharide hydrolase of the hadal zone amphipods Hirondellea gigas.</title>
        <authorList>
            <person name="Kobayashi H."/>
            <person name="Nagahama T."/>
            <person name="Arai W."/>
            <person name="Sasagawa Y."/>
            <person name="Umeda M."/>
            <person name="Hayashi T."/>
            <person name="Nikaido I."/>
            <person name="Watanabe H."/>
            <person name="Oguri K."/>
            <person name="Kitazato H."/>
            <person name="Fujioka K."/>
            <person name="Kido Y."/>
            <person name="Takami H."/>
        </authorList>
    </citation>
    <scope>NUCLEOTIDE SEQUENCE</scope>
    <source>
        <tissue evidence="11">Whole body</tissue>
    </source>
</reference>
<comment type="function">
    <text evidence="7">Component of the ESCRT-I complex, a regulator of vesicular trafficking process. Required for the sorting of endocytic ubiquitinated cargos into multivesicular bodies.</text>
</comment>
<dbReference type="Gene3D" id="2.100.10.50">
    <property type="match status" value="1"/>
</dbReference>
<dbReference type="PROSITE" id="PS51497">
    <property type="entry name" value="UMA"/>
    <property type="match status" value="1"/>
</dbReference>
<feature type="region of interest" description="Disordered" evidence="8">
    <location>
        <begin position="173"/>
        <end position="227"/>
    </location>
</feature>
<keyword evidence="4" id="KW-0967">Endosome</keyword>
<evidence type="ECO:0000256" key="2">
    <source>
        <dbReference type="ARBA" id="ARBA00010432"/>
    </source>
</evidence>
<sequence length="291" mass="31791">MREVYNALPDDRPITSLCVVEEIHKCPHNYTIVSRTHDQDIDADLYKDGFFRRVTRYLCHSKTDGYLGYVVEELRVISDKESCPPGFTTLVMTMDTNQKAFKRKQICFRALSKNMARQVITDIIVLSNGKIAPEGFCLAGELNGMCVCYKTGAVQSPGDTSASSPSSASCNLPYQMGPHGGSNASGRSGSFPGLYPGLERPSRPAPLPPGSFPSPSPQRAAPTAGSDTYEAANSALYGVPFQCSKKYVDCSDGSDPHPLPPFTAKSPQQLESQYYYSFSLEQDVLLRQTAT</sequence>
<dbReference type="GO" id="GO:0042058">
    <property type="term" value="P:regulation of epidermal growth factor receptor signaling pathway"/>
    <property type="evidence" value="ECO:0007669"/>
    <property type="project" value="TreeGrafter"/>
</dbReference>
<evidence type="ECO:0000256" key="5">
    <source>
        <dbReference type="ARBA" id="ARBA00022927"/>
    </source>
</evidence>
<organism evidence="11">
    <name type="scientific">Hirondellea gigas</name>
    <dbReference type="NCBI Taxonomy" id="1518452"/>
    <lineage>
        <taxon>Eukaryota</taxon>
        <taxon>Metazoa</taxon>
        <taxon>Ecdysozoa</taxon>
        <taxon>Arthropoda</taxon>
        <taxon>Crustacea</taxon>
        <taxon>Multicrustacea</taxon>
        <taxon>Malacostraca</taxon>
        <taxon>Eumalacostraca</taxon>
        <taxon>Peracarida</taxon>
        <taxon>Amphipoda</taxon>
        <taxon>Amphilochidea</taxon>
        <taxon>Lysianassida</taxon>
        <taxon>Lysianassidira</taxon>
        <taxon>Lysianassoidea</taxon>
        <taxon>Lysianassidae</taxon>
        <taxon>Hirondellea</taxon>
    </lineage>
</organism>
<dbReference type="PANTHER" id="PTHR31547:SF1">
    <property type="entry name" value="MULTIVESICULAR BODY SUBUNIT 12B"/>
    <property type="match status" value="1"/>
</dbReference>
<evidence type="ECO:0000256" key="3">
    <source>
        <dbReference type="ARBA" id="ARBA00022448"/>
    </source>
</evidence>
<dbReference type="GO" id="GO:0019075">
    <property type="term" value="P:virus maturation"/>
    <property type="evidence" value="ECO:0007669"/>
    <property type="project" value="TreeGrafter"/>
</dbReference>
<dbReference type="InterPro" id="IPR023341">
    <property type="entry name" value="MABP"/>
</dbReference>
<dbReference type="InterPro" id="IPR018798">
    <property type="entry name" value="MVB12A/B"/>
</dbReference>
<dbReference type="AlphaFoldDB" id="A0A2P2I4P1"/>
<dbReference type="EMBL" id="IACF01003216">
    <property type="protein sequence ID" value="LAB68840.1"/>
    <property type="molecule type" value="mRNA"/>
</dbReference>
<comment type="similarity">
    <text evidence="2">Belongs to the MVB12 family.</text>
</comment>
<dbReference type="FunFam" id="2.100.10.50:FF:000002">
    <property type="entry name" value="Multivesicular body subunit 12B"/>
    <property type="match status" value="1"/>
</dbReference>
<dbReference type="Pfam" id="PF10240">
    <property type="entry name" value="DUF2464"/>
    <property type="match status" value="1"/>
</dbReference>
<keyword evidence="6" id="KW-0472">Membrane</keyword>
<evidence type="ECO:0000256" key="1">
    <source>
        <dbReference type="ARBA" id="ARBA00004633"/>
    </source>
</evidence>
<dbReference type="GO" id="GO:0031902">
    <property type="term" value="C:late endosome membrane"/>
    <property type="evidence" value="ECO:0007669"/>
    <property type="project" value="UniProtKB-SubCell"/>
</dbReference>
<evidence type="ECO:0000259" key="9">
    <source>
        <dbReference type="PROSITE" id="PS51497"/>
    </source>
</evidence>
<keyword evidence="3" id="KW-0813">Transport</keyword>
<feature type="domain" description="UMA" evidence="9">
    <location>
        <begin position="236"/>
        <end position="285"/>
    </location>
</feature>
<evidence type="ECO:0000313" key="11">
    <source>
        <dbReference type="EMBL" id="LAB68840.1"/>
    </source>
</evidence>
<feature type="compositionally biased region" description="Pro residues" evidence="8">
    <location>
        <begin position="203"/>
        <end position="216"/>
    </location>
</feature>
<dbReference type="GO" id="GO:0046755">
    <property type="term" value="P:viral budding"/>
    <property type="evidence" value="ECO:0007669"/>
    <property type="project" value="TreeGrafter"/>
</dbReference>
<keyword evidence="5" id="KW-0653">Protein transport</keyword>
<evidence type="ECO:0000256" key="8">
    <source>
        <dbReference type="SAM" id="MobiDB-lite"/>
    </source>
</evidence>